<evidence type="ECO:0000256" key="4">
    <source>
        <dbReference type="ARBA" id="ARBA00022723"/>
    </source>
</evidence>
<dbReference type="PANTHER" id="PTHR11474">
    <property type="entry name" value="TYROSINASE FAMILY MEMBER"/>
    <property type="match status" value="1"/>
</dbReference>
<evidence type="ECO:0000256" key="2">
    <source>
        <dbReference type="ARBA" id="ARBA00009928"/>
    </source>
</evidence>
<keyword evidence="7" id="KW-0503">Monooxygenase</keyword>
<dbReference type="AlphaFoldDB" id="A0A7R6T5J0"/>
<evidence type="ECO:0000259" key="12">
    <source>
        <dbReference type="PROSITE" id="PS00498"/>
    </source>
</evidence>
<gene>
    <name evidence="13" type="primary">Tyr1</name>
</gene>
<dbReference type="Pfam" id="PF18132">
    <property type="entry name" value="Tyrosinase_C"/>
    <property type="match status" value="1"/>
</dbReference>
<dbReference type="PROSITE" id="PS00497">
    <property type="entry name" value="TYROSINASE_1"/>
    <property type="match status" value="1"/>
</dbReference>
<reference evidence="13" key="1">
    <citation type="submission" date="2018-04" db="EMBL/GenBank/DDBJ databases">
        <title>Expression of tyrosinase genes closely linked to fruiting body formation and pigmentation in Grifola frondosa.</title>
        <authorList>
            <person name="Kawaguchi N."/>
            <person name="Aimi T."/>
        </authorList>
    </citation>
    <scope>NUCLEOTIDE SEQUENCE</scope>
    <source>
        <strain evidence="13">IM-BM11-P21</strain>
    </source>
</reference>
<keyword evidence="4" id="KW-0479">Metal-binding</keyword>
<dbReference type="EC" id="1.14.18.1" evidence="3"/>
<dbReference type="Gene3D" id="1.10.1280.10">
    <property type="entry name" value="Di-copper center containing domain from catechol oxidase"/>
    <property type="match status" value="1"/>
</dbReference>
<dbReference type="InterPro" id="IPR041640">
    <property type="entry name" value="Tyrosinase_C"/>
</dbReference>
<sequence>MATSKPYILTGIDSPPPGILDDPPFRLEINDFIKDEDMLNIYLLALTNVQNADQNEVTSAYQVGGIHGLPYTPWNGVNPAEDHRFPGYCTHGSVIFPTWHRPYVALIEQVLYEEAVHIAASYTDPKLKTKYGDAAKRFRQPYWDWAANANIPAILNTMKFVSVISAPSGTRTQISNPLLSYKFHPFDSTVWGEAGEKFGRWPQTLRHPSSDKADAYSQPERVQGEIGGVALMLRDRVYNILAYMHNWERFSNHTSSGDSLESVHDIVHDKIGGAGHMGNVGTAGMDPIFFLHHCNVDRYLALWQVLNPTIYVVPGGSGIGSATIPPQTIVDANTDLTPFRSAVAPFWSSAGSRHVTRFGHTYPELKGAARMSPEELQRQVTHAINKLYGPRPTGWGRGRIGILAGPGESTVEQAKDIVAEPPRAANAGDEHLPDVNLPFTRRPSVPQIDHYRDWIATIVLKKYELPTSGYVHVFLSESVPLNDWHTAPELVGSVGNFRNNGRGCDNCNEGEAAGVTITGEVPLTGALVDRQLDLNDVGFITTHLNTHLHWRCQLVDGSEVALEDVPSLKVAVSSTPVTAPDNDYAFPIRGAFQIHHHITHGKLGGYSQGDIFPGE</sequence>
<dbReference type="InterPro" id="IPR050316">
    <property type="entry name" value="Tyrosinase/Hemocyanin"/>
</dbReference>
<evidence type="ECO:0000259" key="11">
    <source>
        <dbReference type="PROSITE" id="PS00497"/>
    </source>
</evidence>
<comment type="catalytic activity">
    <reaction evidence="9">
        <text>2 L-dopa + O2 = 2 L-dopaquinone + 2 H2O</text>
        <dbReference type="Rhea" id="RHEA:34287"/>
        <dbReference type="ChEBI" id="CHEBI:15377"/>
        <dbReference type="ChEBI" id="CHEBI:15379"/>
        <dbReference type="ChEBI" id="CHEBI:57504"/>
        <dbReference type="ChEBI" id="CHEBI:57924"/>
        <dbReference type="EC" id="1.14.18.1"/>
    </reaction>
</comment>
<dbReference type="Gene3D" id="2.60.310.20">
    <property type="match status" value="1"/>
</dbReference>
<dbReference type="PANTHER" id="PTHR11474:SF76">
    <property type="entry name" value="SHKT DOMAIN-CONTAINING PROTEIN"/>
    <property type="match status" value="1"/>
</dbReference>
<dbReference type="InterPro" id="IPR008922">
    <property type="entry name" value="Di-copper_centre_dom_sf"/>
</dbReference>
<evidence type="ECO:0000256" key="8">
    <source>
        <dbReference type="ARBA" id="ARBA00023101"/>
    </source>
</evidence>
<evidence type="ECO:0000256" key="10">
    <source>
        <dbReference type="ARBA" id="ARBA00048881"/>
    </source>
</evidence>
<feature type="domain" description="Tyrosinase copper-binding" evidence="12">
    <location>
        <begin position="286"/>
        <end position="297"/>
    </location>
</feature>
<keyword evidence="8" id="KW-0470">Melanin biosynthesis</keyword>
<evidence type="ECO:0000256" key="9">
    <source>
        <dbReference type="ARBA" id="ARBA00048233"/>
    </source>
</evidence>
<evidence type="ECO:0000313" key="13">
    <source>
        <dbReference type="EMBL" id="BBD78621.1"/>
    </source>
</evidence>
<evidence type="ECO:0000256" key="3">
    <source>
        <dbReference type="ARBA" id="ARBA00011906"/>
    </source>
</evidence>
<evidence type="ECO:0000256" key="6">
    <source>
        <dbReference type="ARBA" id="ARBA00023008"/>
    </source>
</evidence>
<organism evidence="13">
    <name type="scientific">Grifola frondosa</name>
    <name type="common">Maitake</name>
    <name type="synonym">Polyporus frondosus</name>
    <dbReference type="NCBI Taxonomy" id="5627"/>
    <lineage>
        <taxon>Eukaryota</taxon>
        <taxon>Fungi</taxon>
        <taxon>Dikarya</taxon>
        <taxon>Basidiomycota</taxon>
        <taxon>Agaricomycotina</taxon>
        <taxon>Agaricomycetes</taxon>
        <taxon>Polyporales</taxon>
        <taxon>Grifolaceae</taxon>
        <taxon>Grifola</taxon>
    </lineage>
</organism>
<dbReference type="GO" id="GO:0004503">
    <property type="term" value="F:tyrosinase activity"/>
    <property type="evidence" value="ECO:0007669"/>
    <property type="project" value="UniProtKB-EC"/>
</dbReference>
<keyword evidence="6" id="KW-0186">Copper</keyword>
<proteinExistence type="inferred from homology"/>
<evidence type="ECO:0000256" key="7">
    <source>
        <dbReference type="ARBA" id="ARBA00023033"/>
    </source>
</evidence>
<dbReference type="GO" id="GO:0042438">
    <property type="term" value="P:melanin biosynthetic process"/>
    <property type="evidence" value="ECO:0007669"/>
    <property type="project" value="UniProtKB-KW"/>
</dbReference>
<evidence type="ECO:0000256" key="1">
    <source>
        <dbReference type="ARBA" id="ARBA00001973"/>
    </source>
</evidence>
<keyword evidence="5" id="KW-0560">Oxidoreductase</keyword>
<protein>
    <recommendedName>
        <fullName evidence="3">tyrosinase</fullName>
        <ecNumber evidence="3">1.14.18.1</ecNumber>
    </recommendedName>
</protein>
<dbReference type="InterPro" id="IPR002227">
    <property type="entry name" value="Tyrosinase_Cu-bd"/>
</dbReference>
<dbReference type="SMR" id="A0A7R6T5J0"/>
<dbReference type="GO" id="GO:0046872">
    <property type="term" value="F:metal ion binding"/>
    <property type="evidence" value="ECO:0007669"/>
    <property type="project" value="UniProtKB-KW"/>
</dbReference>
<comment type="catalytic activity">
    <reaction evidence="10">
        <text>L-tyrosine + O2 = L-dopaquinone + H2O</text>
        <dbReference type="Rhea" id="RHEA:18117"/>
        <dbReference type="ChEBI" id="CHEBI:15377"/>
        <dbReference type="ChEBI" id="CHEBI:15379"/>
        <dbReference type="ChEBI" id="CHEBI:57924"/>
        <dbReference type="ChEBI" id="CHEBI:58315"/>
        <dbReference type="EC" id="1.14.18.1"/>
    </reaction>
</comment>
<name>A0A7R6T5J0_GRIFR</name>
<evidence type="ECO:0000256" key="5">
    <source>
        <dbReference type="ARBA" id="ARBA00023002"/>
    </source>
</evidence>
<dbReference type="EMBL" id="LC380840">
    <property type="protein sequence ID" value="BBD78621.1"/>
    <property type="molecule type" value="Genomic_DNA"/>
</dbReference>
<dbReference type="SUPFAM" id="SSF48056">
    <property type="entry name" value="Di-copper centre-containing domain"/>
    <property type="match status" value="1"/>
</dbReference>
<dbReference type="Pfam" id="PF00264">
    <property type="entry name" value="Tyrosinase"/>
    <property type="match status" value="1"/>
</dbReference>
<comment type="similarity">
    <text evidence="2">Belongs to the tyrosinase family.</text>
</comment>
<dbReference type="PROSITE" id="PS00498">
    <property type="entry name" value="TYROSINASE_2"/>
    <property type="match status" value="1"/>
</dbReference>
<comment type="cofactor">
    <cofactor evidence="1">
        <name>Cu(2+)</name>
        <dbReference type="ChEBI" id="CHEBI:29036"/>
    </cofactor>
</comment>
<accession>A0A7R6T5J0</accession>
<feature type="domain" description="Tyrosinase copper-binding" evidence="11">
    <location>
        <begin position="91"/>
        <end position="108"/>
    </location>
</feature>
<dbReference type="PRINTS" id="PR00092">
    <property type="entry name" value="TYROSINASE"/>
</dbReference>